<comment type="caution">
    <text evidence="2">The sequence shown here is derived from an EMBL/GenBank/DDBJ whole genome shotgun (WGS) entry which is preliminary data.</text>
</comment>
<protein>
    <submittedName>
        <fullName evidence="2">Uncharacterized protein</fullName>
    </submittedName>
</protein>
<organism evidence="2 3">
    <name type="scientific">Araneus ventricosus</name>
    <name type="common">Orbweaver spider</name>
    <name type="synonym">Epeira ventricosa</name>
    <dbReference type="NCBI Taxonomy" id="182803"/>
    <lineage>
        <taxon>Eukaryota</taxon>
        <taxon>Metazoa</taxon>
        <taxon>Ecdysozoa</taxon>
        <taxon>Arthropoda</taxon>
        <taxon>Chelicerata</taxon>
        <taxon>Arachnida</taxon>
        <taxon>Araneae</taxon>
        <taxon>Araneomorphae</taxon>
        <taxon>Entelegynae</taxon>
        <taxon>Araneoidea</taxon>
        <taxon>Araneidae</taxon>
        <taxon>Araneus</taxon>
    </lineage>
</organism>
<evidence type="ECO:0000313" key="3">
    <source>
        <dbReference type="Proteomes" id="UP000499080"/>
    </source>
</evidence>
<keyword evidence="3" id="KW-1185">Reference proteome</keyword>
<accession>A0A4Y2UVX9</accession>
<dbReference type="Proteomes" id="UP000499080">
    <property type="component" value="Unassembled WGS sequence"/>
</dbReference>
<feature type="compositionally biased region" description="Polar residues" evidence="1">
    <location>
        <begin position="44"/>
        <end position="68"/>
    </location>
</feature>
<reference evidence="2 3" key="1">
    <citation type="journal article" date="2019" name="Sci. Rep.">
        <title>Orb-weaving spider Araneus ventricosus genome elucidates the spidroin gene catalogue.</title>
        <authorList>
            <person name="Kono N."/>
            <person name="Nakamura H."/>
            <person name="Ohtoshi R."/>
            <person name="Moran D.A.P."/>
            <person name="Shinohara A."/>
            <person name="Yoshida Y."/>
            <person name="Fujiwara M."/>
            <person name="Mori M."/>
            <person name="Tomita M."/>
            <person name="Arakawa K."/>
        </authorList>
    </citation>
    <scope>NUCLEOTIDE SEQUENCE [LARGE SCALE GENOMIC DNA]</scope>
</reference>
<feature type="region of interest" description="Disordered" evidence="1">
    <location>
        <begin position="42"/>
        <end position="68"/>
    </location>
</feature>
<feature type="region of interest" description="Disordered" evidence="1">
    <location>
        <begin position="193"/>
        <end position="237"/>
    </location>
</feature>
<dbReference type="AlphaFoldDB" id="A0A4Y2UVX9"/>
<evidence type="ECO:0000313" key="2">
    <source>
        <dbReference type="EMBL" id="GBO17149.1"/>
    </source>
</evidence>
<gene>
    <name evidence="2" type="ORF">AVEN_66606_1</name>
</gene>
<sequence length="364" mass="40622">MSLLFVVEARSIRTGTLQDQTTKHFWLNSPYLKPRIGITEVKKTSQSSSNIPTSHQNTQTTTRVSTKQMSQQKLPKLSFFSDRYHSTSLENLNKFPPVKNRWKPLTPIDPTLSTAIQNKIEQVEEQRFERYSKIREQTPIRYEKMKADLSEFAGGILLSEIANSFGDDATSLLNSLNTSSFDASLSQAITLSKRNPVSSTPNCAPKSNHLTPSQAEPKEITRTKPPPDLSRTPSPILDTSSLHLAQQSPPPLVNSLPTVIMTTPVFLPDTPDIDGAISEMSPIPLQELNVDEDLEVLFSKLKGDSVIQQSQQDHSTVSKLPGKESFSFFAQVEKIKETLSSSRRSLALQYLDQLQADLLTNELI</sequence>
<feature type="compositionally biased region" description="Polar residues" evidence="1">
    <location>
        <begin position="193"/>
        <end position="202"/>
    </location>
</feature>
<name>A0A4Y2UVX9_ARAVE</name>
<dbReference type="EMBL" id="BGPR01040939">
    <property type="protein sequence ID" value="GBO17149.1"/>
    <property type="molecule type" value="Genomic_DNA"/>
</dbReference>
<evidence type="ECO:0000256" key="1">
    <source>
        <dbReference type="SAM" id="MobiDB-lite"/>
    </source>
</evidence>
<proteinExistence type="predicted"/>